<proteinExistence type="predicted"/>
<dbReference type="Proteomes" id="UP001519325">
    <property type="component" value="Unassembled WGS sequence"/>
</dbReference>
<keyword evidence="2" id="KW-1185">Reference proteome</keyword>
<evidence type="ECO:0000313" key="2">
    <source>
        <dbReference type="Proteomes" id="UP001519325"/>
    </source>
</evidence>
<accession>A0ABS4Q9I2</accession>
<gene>
    <name evidence="1" type="ORF">BJ987_000277</name>
</gene>
<dbReference type="EMBL" id="JAGGMR010000001">
    <property type="protein sequence ID" value="MBP2187376.1"/>
    <property type="molecule type" value="Genomic_DNA"/>
</dbReference>
<reference evidence="1 2" key="1">
    <citation type="submission" date="2021-03" db="EMBL/GenBank/DDBJ databases">
        <title>Sequencing the genomes of 1000 actinobacteria strains.</title>
        <authorList>
            <person name="Klenk H.-P."/>
        </authorList>
    </citation>
    <scope>NUCLEOTIDE SEQUENCE [LARGE SCALE GENOMIC DNA]</scope>
    <source>
        <strain evidence="1 2">DSM 45516</strain>
    </source>
</reference>
<name>A0ABS4Q9I2_9NOCA</name>
<sequence>MTATRKQPGGDCRVVANVLRGSVGNLIEWYGA</sequence>
<evidence type="ECO:0000313" key="1">
    <source>
        <dbReference type="EMBL" id="MBP2187376.1"/>
    </source>
</evidence>
<organism evidence="1 2">
    <name type="scientific">Nocardia goodfellowii</name>
    <dbReference type="NCBI Taxonomy" id="882446"/>
    <lineage>
        <taxon>Bacteria</taxon>
        <taxon>Bacillati</taxon>
        <taxon>Actinomycetota</taxon>
        <taxon>Actinomycetes</taxon>
        <taxon>Mycobacteriales</taxon>
        <taxon>Nocardiaceae</taxon>
        <taxon>Nocardia</taxon>
    </lineage>
</organism>
<comment type="caution">
    <text evidence="1">The sequence shown here is derived from an EMBL/GenBank/DDBJ whole genome shotgun (WGS) entry which is preliminary data.</text>
</comment>
<protein>
    <submittedName>
        <fullName evidence="1">Uncharacterized protein</fullName>
    </submittedName>
</protein>